<reference evidence="2 3" key="1">
    <citation type="submission" date="2023-06" db="EMBL/GenBank/DDBJ databases">
        <authorList>
            <person name="Oyuntsetseg B."/>
            <person name="Kim S.B."/>
        </authorList>
    </citation>
    <scope>NUCLEOTIDE SEQUENCE [LARGE SCALE GENOMIC DNA]</scope>
    <source>
        <strain evidence="2 3">4-36</strain>
    </source>
</reference>
<sequence>MTFAHRTRDPGPARVGGFPAGTHVRVHSGQFDGRTGIVVDCTPDLRPGSVWVEFTPGHARLVPGYRLEVDEMSDN</sequence>
<organism evidence="2 3">
    <name type="scientific">Amycolatopsis mongoliensis</name>
    <dbReference type="NCBI Taxonomy" id="715475"/>
    <lineage>
        <taxon>Bacteria</taxon>
        <taxon>Bacillati</taxon>
        <taxon>Actinomycetota</taxon>
        <taxon>Actinomycetes</taxon>
        <taxon>Pseudonocardiales</taxon>
        <taxon>Pseudonocardiaceae</taxon>
        <taxon>Amycolatopsis</taxon>
    </lineage>
</organism>
<dbReference type="AlphaFoldDB" id="A0A9Y2JSP0"/>
<accession>A0A9Y2JSP0</accession>
<dbReference type="RefSeq" id="WP_285999363.1">
    <property type="nucleotide sequence ID" value="NZ_CP127295.1"/>
</dbReference>
<keyword evidence="3" id="KW-1185">Reference proteome</keyword>
<dbReference type="Proteomes" id="UP001239397">
    <property type="component" value="Chromosome"/>
</dbReference>
<proteinExistence type="predicted"/>
<evidence type="ECO:0000313" key="2">
    <source>
        <dbReference type="EMBL" id="WIY02961.1"/>
    </source>
</evidence>
<gene>
    <name evidence="2" type="ORF">QRX60_03565</name>
</gene>
<dbReference type="EMBL" id="CP127295">
    <property type="protein sequence ID" value="WIY02961.1"/>
    <property type="molecule type" value="Genomic_DNA"/>
</dbReference>
<protein>
    <submittedName>
        <fullName evidence="2">KOW motif-containing protein</fullName>
    </submittedName>
</protein>
<evidence type="ECO:0000256" key="1">
    <source>
        <dbReference type="SAM" id="MobiDB-lite"/>
    </source>
</evidence>
<dbReference type="InterPro" id="IPR008991">
    <property type="entry name" value="Translation_prot_SH3-like_sf"/>
</dbReference>
<evidence type="ECO:0000313" key="3">
    <source>
        <dbReference type="Proteomes" id="UP001239397"/>
    </source>
</evidence>
<dbReference type="SUPFAM" id="SSF50104">
    <property type="entry name" value="Translation proteins SH3-like domain"/>
    <property type="match status" value="1"/>
</dbReference>
<dbReference type="KEGG" id="amog:QRX60_03565"/>
<name>A0A9Y2JSP0_9PSEU</name>
<feature type="region of interest" description="Disordered" evidence="1">
    <location>
        <begin position="1"/>
        <end position="20"/>
    </location>
</feature>
<feature type="compositionally biased region" description="Basic and acidic residues" evidence="1">
    <location>
        <begin position="1"/>
        <end position="11"/>
    </location>
</feature>